<evidence type="ECO:0000313" key="6">
    <source>
        <dbReference type="EMBL" id="CAL4771839.1"/>
    </source>
</evidence>
<feature type="region of interest" description="Disordered" evidence="2">
    <location>
        <begin position="445"/>
        <end position="468"/>
    </location>
</feature>
<dbReference type="InterPro" id="IPR001623">
    <property type="entry name" value="DnaJ_domain"/>
</dbReference>
<dbReference type="PANTHER" id="PTHR44825:SF1">
    <property type="entry name" value="DNAJ HOMOLOG SUBFAMILY C MEMBER 4"/>
    <property type="match status" value="1"/>
</dbReference>
<feature type="compositionally biased region" description="Polar residues" evidence="2">
    <location>
        <begin position="588"/>
        <end position="608"/>
    </location>
</feature>
<feature type="region of interest" description="Disordered" evidence="2">
    <location>
        <begin position="981"/>
        <end position="1009"/>
    </location>
</feature>
<reference evidence="4" key="1">
    <citation type="submission" date="2022-10" db="EMBL/GenBank/DDBJ databases">
        <authorList>
            <person name="Chen Y."/>
            <person name="Dougan E. K."/>
            <person name="Chan C."/>
            <person name="Rhodes N."/>
            <person name="Thang M."/>
        </authorList>
    </citation>
    <scope>NUCLEOTIDE SEQUENCE</scope>
</reference>
<feature type="compositionally biased region" description="Gly residues" evidence="2">
    <location>
        <begin position="611"/>
        <end position="620"/>
    </location>
</feature>
<organism evidence="4">
    <name type="scientific">Cladocopium goreaui</name>
    <dbReference type="NCBI Taxonomy" id="2562237"/>
    <lineage>
        <taxon>Eukaryota</taxon>
        <taxon>Sar</taxon>
        <taxon>Alveolata</taxon>
        <taxon>Dinophyceae</taxon>
        <taxon>Suessiales</taxon>
        <taxon>Symbiodiniaceae</taxon>
        <taxon>Cladocopium</taxon>
    </lineage>
</organism>
<dbReference type="AlphaFoldDB" id="A0A9P1C2Y4"/>
<dbReference type="OrthoDB" id="436519at2759"/>
<keyword evidence="7" id="KW-1185">Reference proteome</keyword>
<evidence type="ECO:0000313" key="4">
    <source>
        <dbReference type="EMBL" id="CAI3984527.1"/>
    </source>
</evidence>
<evidence type="ECO:0000259" key="3">
    <source>
        <dbReference type="PROSITE" id="PS50076"/>
    </source>
</evidence>
<feature type="compositionally biased region" description="Basic residues" evidence="2">
    <location>
        <begin position="687"/>
        <end position="704"/>
    </location>
</feature>
<comment type="caution">
    <text evidence="4">The sequence shown here is derived from an EMBL/GenBank/DDBJ whole genome shotgun (WGS) entry which is preliminary data.</text>
</comment>
<feature type="domain" description="J" evidence="3">
    <location>
        <begin position="10"/>
        <end position="71"/>
    </location>
</feature>
<dbReference type="InterPro" id="IPR052763">
    <property type="entry name" value="DnaJ_C4"/>
</dbReference>
<feature type="domain" description="J" evidence="3">
    <location>
        <begin position="520"/>
        <end position="581"/>
    </location>
</feature>
<dbReference type="PANTHER" id="PTHR44825">
    <property type="match status" value="1"/>
</dbReference>
<dbReference type="SMART" id="SM00271">
    <property type="entry name" value="DnaJ"/>
    <property type="match status" value="2"/>
</dbReference>
<keyword evidence="1" id="KW-0175">Coiled coil</keyword>
<evidence type="ECO:0000313" key="5">
    <source>
        <dbReference type="EMBL" id="CAL1137902.1"/>
    </source>
</evidence>
<dbReference type="InterPro" id="IPR018253">
    <property type="entry name" value="DnaJ_domain_CS"/>
</dbReference>
<dbReference type="EMBL" id="CAMXCT030000895">
    <property type="protein sequence ID" value="CAL4771839.1"/>
    <property type="molecule type" value="Genomic_DNA"/>
</dbReference>
<sequence length="1009" mass="115940">MAAVLDAHCSLYDVLQAKEDATVDEIKAAFKRRALEVHPDKGGSKEAFHRVYQAFETLSDAKARQKYDQLRRMGQLGVSVSKVPAKGTPNCGAKAESAGPCFAQSKSGGSSAGGVQQAAEYKARLMAKIHDLLKQMPRDVRYKVISKEFSEQQRVLLQEWMVDFAEKESVPIDPQRAPQQAATKTGQKRCKTKPKTSRRTISGTRGVVSNHSYYMASVCWDGIQINSRCCDLATALEYLVILTSTQHKMQEDTQWQGAFAEHLEQTLRSSAEEHGRTLEEIKVRFRTYLIAGMFIGRYQVYSPFVHTYEDLQELRHCMEPVRAFRKNYGGNFFKSISPSEFQDYWEQFQGVVAGMFQVAGRDTKQPLLRIRTWYDARRHVRAKYLQQWERHFMSREDKKKHMPLHIRCLSRNYKKWRNPLADNLAALKPLLVRWQNILQKEAQDLEKQRRQVVQQRKREREAQREARWKRMHDPHLTMDDILGPPKHPAEPDKKTLVFALFTWPCFACPDMAAFFSNGSTLYDVLHANEDATVDEIKAAFKRRALEVHPDKGGSKEAFHRVYQAFVTLSNGKARQKYDNQLRGRGQPVSRSQVQATATSNGGRTTAKTQGESGGASGSSGGVQQAASYKTRLMKRIHALLTQMPRDVRFEAISKEFSQKQRVLLQKWMADFAEKDVPADPQETARQAAKRTGPKRRKTKAKTSKRTASGIKGVSSTGGYYTAGVGLDWIQINSRCCDLATALEYLVILTSTRHKLQEHTRWQGAFEEHLEQTLTASAAEHGRTLEELKVRFRVILLGGMFIGENQVCSPIVHSFESLGKLRQCMEPVRAFRNISGGNFFKSISPSEFQDRWEQFQKSVAGMFQVVGRDTKQPLLRVRTWYDARRHVRAKYLQQWERHSMAFHDKKKHRFLTNTYRFWKRSKKWRNPLADNLAALKPLLVRWQIVLQKEAQDLEKQRRQVVQQRKRAREAQREARWKRMNDPNLTMDDILGPPKHPAEPDKKTLVLGLAA</sequence>
<dbReference type="Proteomes" id="UP001152797">
    <property type="component" value="Unassembled WGS sequence"/>
</dbReference>
<protein>
    <submittedName>
        <fullName evidence="6">DnaJ protein-like 2</fullName>
    </submittedName>
</protein>
<feature type="coiled-coil region" evidence="1">
    <location>
        <begin position="942"/>
        <end position="972"/>
    </location>
</feature>
<feature type="region of interest" description="Disordered" evidence="2">
    <location>
        <begin position="579"/>
        <end position="623"/>
    </location>
</feature>
<evidence type="ECO:0000313" key="7">
    <source>
        <dbReference type="Proteomes" id="UP001152797"/>
    </source>
</evidence>
<dbReference type="PROSITE" id="PS00636">
    <property type="entry name" value="DNAJ_1"/>
    <property type="match status" value="1"/>
</dbReference>
<dbReference type="InterPro" id="IPR036869">
    <property type="entry name" value="J_dom_sf"/>
</dbReference>
<dbReference type="Pfam" id="PF00226">
    <property type="entry name" value="DnaJ"/>
    <property type="match status" value="2"/>
</dbReference>
<feature type="compositionally biased region" description="Basic and acidic residues" evidence="2">
    <location>
        <begin position="456"/>
        <end position="468"/>
    </location>
</feature>
<feature type="region of interest" description="Disordered" evidence="2">
    <location>
        <begin position="677"/>
        <end position="709"/>
    </location>
</feature>
<proteinExistence type="predicted"/>
<dbReference type="PROSITE" id="PS50076">
    <property type="entry name" value="DNAJ_2"/>
    <property type="match status" value="2"/>
</dbReference>
<reference evidence="5" key="2">
    <citation type="submission" date="2024-04" db="EMBL/GenBank/DDBJ databases">
        <authorList>
            <person name="Chen Y."/>
            <person name="Shah S."/>
            <person name="Dougan E. K."/>
            <person name="Thang M."/>
            <person name="Chan C."/>
        </authorList>
    </citation>
    <scope>NUCLEOTIDE SEQUENCE [LARGE SCALE GENOMIC DNA]</scope>
</reference>
<dbReference type="SUPFAM" id="SSF46565">
    <property type="entry name" value="Chaperone J-domain"/>
    <property type="match status" value="2"/>
</dbReference>
<feature type="compositionally biased region" description="Basic residues" evidence="2">
    <location>
        <begin position="186"/>
        <end position="198"/>
    </location>
</feature>
<evidence type="ECO:0000256" key="2">
    <source>
        <dbReference type="SAM" id="MobiDB-lite"/>
    </source>
</evidence>
<gene>
    <name evidence="4" type="ORF">C1SCF055_LOCUS12055</name>
</gene>
<accession>A0A9P1C2Y4</accession>
<dbReference type="Gene3D" id="1.10.287.110">
    <property type="entry name" value="DnaJ domain"/>
    <property type="match status" value="2"/>
</dbReference>
<dbReference type="EMBL" id="CAMXCT020000895">
    <property type="protein sequence ID" value="CAL1137902.1"/>
    <property type="molecule type" value="Genomic_DNA"/>
</dbReference>
<feature type="region of interest" description="Disordered" evidence="2">
    <location>
        <begin position="173"/>
        <end position="198"/>
    </location>
</feature>
<dbReference type="EMBL" id="CAMXCT010000895">
    <property type="protein sequence ID" value="CAI3984527.1"/>
    <property type="molecule type" value="Genomic_DNA"/>
</dbReference>
<dbReference type="CDD" id="cd06257">
    <property type="entry name" value="DnaJ"/>
    <property type="match status" value="2"/>
</dbReference>
<evidence type="ECO:0000256" key="1">
    <source>
        <dbReference type="SAM" id="Coils"/>
    </source>
</evidence>
<name>A0A9P1C2Y4_9DINO</name>